<comment type="caution">
    <text evidence="1">The sequence shown here is derived from an EMBL/GenBank/DDBJ whole genome shotgun (WGS) entry which is preliminary data.</text>
</comment>
<name>A0ACC0E880_9BASI</name>
<reference evidence="2" key="2">
    <citation type="journal article" date="2018" name="Mol. Plant Microbe Interact.">
        <title>Genome sequence resources for the wheat stripe rust pathogen (Puccinia striiformis f. sp. tritici) and the barley stripe rust pathogen (Puccinia striiformis f. sp. hordei).</title>
        <authorList>
            <person name="Xia C."/>
            <person name="Wang M."/>
            <person name="Yin C."/>
            <person name="Cornejo O.E."/>
            <person name="Hulbert S.H."/>
            <person name="Chen X."/>
        </authorList>
    </citation>
    <scope>NUCLEOTIDE SEQUENCE [LARGE SCALE GENOMIC DNA]</scope>
    <source>
        <strain evidence="2">93-210</strain>
    </source>
</reference>
<reference evidence="2" key="1">
    <citation type="journal article" date="2018" name="BMC Genomics">
        <title>Genomic insights into host adaptation between the wheat stripe rust pathogen (Puccinia striiformis f. sp. tritici) and the barley stripe rust pathogen (Puccinia striiformis f. sp. hordei).</title>
        <authorList>
            <person name="Xia C."/>
            <person name="Wang M."/>
            <person name="Yin C."/>
            <person name="Cornejo O.E."/>
            <person name="Hulbert S.H."/>
            <person name="Chen X."/>
        </authorList>
    </citation>
    <scope>NUCLEOTIDE SEQUENCE [LARGE SCALE GENOMIC DNA]</scope>
    <source>
        <strain evidence="2">93-210</strain>
    </source>
</reference>
<keyword evidence="2" id="KW-1185">Reference proteome</keyword>
<sequence length="120" mass="12945">MSSSNHLEQLNGKEATHNTDHKNFPCNSCLGVWSSRLQSHSAASFTTGGGATIIIKHNHVISKLERAQTAGHLCNGTVLFVFSNQSLGVCRAYPGRGTHSKGWQRTSSKFAGNTMCFSAH</sequence>
<proteinExistence type="predicted"/>
<protein>
    <submittedName>
        <fullName evidence="1">Uncharacterized protein</fullName>
    </submittedName>
</protein>
<evidence type="ECO:0000313" key="2">
    <source>
        <dbReference type="Proteomes" id="UP001060170"/>
    </source>
</evidence>
<evidence type="ECO:0000313" key="1">
    <source>
        <dbReference type="EMBL" id="KAI7947736.1"/>
    </source>
</evidence>
<gene>
    <name evidence="1" type="ORF">MJO28_009644</name>
</gene>
<reference evidence="1 2" key="3">
    <citation type="journal article" date="2022" name="Microbiol. Spectr.">
        <title>Folding features and dynamics of 3D genome architecture in plant fungal pathogens.</title>
        <authorList>
            <person name="Xia C."/>
        </authorList>
    </citation>
    <scope>NUCLEOTIDE SEQUENCE [LARGE SCALE GENOMIC DNA]</scope>
    <source>
        <strain evidence="1 2">93-210</strain>
    </source>
</reference>
<organism evidence="1 2">
    <name type="scientific">Puccinia striiformis f. sp. tritici</name>
    <dbReference type="NCBI Taxonomy" id="168172"/>
    <lineage>
        <taxon>Eukaryota</taxon>
        <taxon>Fungi</taxon>
        <taxon>Dikarya</taxon>
        <taxon>Basidiomycota</taxon>
        <taxon>Pucciniomycotina</taxon>
        <taxon>Pucciniomycetes</taxon>
        <taxon>Pucciniales</taxon>
        <taxon>Pucciniaceae</taxon>
        <taxon>Puccinia</taxon>
    </lineage>
</organism>
<accession>A0ACC0E880</accession>
<dbReference type="EMBL" id="CM045873">
    <property type="protein sequence ID" value="KAI7947736.1"/>
    <property type="molecule type" value="Genomic_DNA"/>
</dbReference>
<dbReference type="Proteomes" id="UP001060170">
    <property type="component" value="Chromosome 9"/>
</dbReference>